<dbReference type="Pfam" id="PF00689">
    <property type="entry name" value="Cation_ATPase_C"/>
    <property type="match status" value="1"/>
</dbReference>
<keyword evidence="10" id="KW-0460">Magnesium</keyword>
<evidence type="ECO:0000256" key="14">
    <source>
        <dbReference type="ARBA" id="ARBA00023136"/>
    </source>
</evidence>
<evidence type="ECO:0000256" key="2">
    <source>
        <dbReference type="ARBA" id="ARBA00005675"/>
    </source>
</evidence>
<dbReference type="GO" id="GO:0005886">
    <property type="term" value="C:plasma membrane"/>
    <property type="evidence" value="ECO:0007669"/>
    <property type="project" value="TreeGrafter"/>
</dbReference>
<evidence type="ECO:0000256" key="7">
    <source>
        <dbReference type="ARBA" id="ARBA00022741"/>
    </source>
</evidence>
<name>A0A934WZ61_9BACT</name>
<dbReference type="InterPro" id="IPR004014">
    <property type="entry name" value="ATPase_P-typ_cation-transptr_N"/>
</dbReference>
<dbReference type="InterPro" id="IPR023299">
    <property type="entry name" value="ATPase_P-typ_cyto_dom_N"/>
</dbReference>
<sequence>MEIDQKYSYHSIEIDEAIEKVSGKKEGLSSDEAKKRQEEFGENKLPEKGGTNAFKLFIKQFKDFLILILFIAAGVAFWADQMADVYIILAVILFNAIMGFTQEYKAEKAIEAIKSLQQKFAIVVRDGKEQEIPAEDVVPGDIILLKEGNTIPADGRLIEAHELRTAEASLTGESMPVDKNTEPAEEDAPIGDRINMAWKSTNVVNGKGKAVVTAIGNNTEIGKIAKSMGEMEMQDSNFKKKTSLLGKQMAVIAIITAVVIFSLGYWVHGDEFQEILLVTIAVLVSTIPEGLPAVISIVLAIGANRMAKQNALIREFTATEMMGSVSVILADKTGTLTQSILVIKKIFTGSGKELAVTGTGYQLEGKFKDNGNEFNLKDNPVESKLLAIAAFCNDAHIKEGDGKEENDQHEKKPDSGNEQDKPSAKEQKNGKEETSKSDGHDKNKKSGEIKTEEDKEKQEKSSVDSDERDKGKQQNDMERKEKEEEQKKKVDQKSESGKEKEAQKDKAETKSGETDAGKKEKDQDIDVDVEVEPDKVKIDVSVKSKKKNTNEEDEEIEEEEEEEEEIEEEEEDDDNDNEEGPEIAGDPTEAAMLVVGKKAKVKETEPFNQYKLLDDLPFKSEQKFRASLVDTEEGPEIFAIGAPERILELSTQYLTPEGPKDLTDEKREEIDGKMDQWAGEAMRVLALGYKKAEGKENISPGDVKDIVWVGITGIIDPPREGVPESIKECKSAGIRVIMVTGDHKKTAAAIAEDVGILESKEEKEDDKHPPSITTKELDVDDEEFDNYIENINVFARMNPGTKLRIAERLQAKDTLIAMTGDGVNDAPALKRADVGIAMGIRGTDVAKDASEIVLQDDNFSSIVNAIREGRIVFNNVKITSYFLLTTNFAFAIAYIFGMSIGWPLLFTAAQILYVNLITDGIMDVALATEPGHGDIMNQPPVKKSEKILKWDVVPYILVVSLVMVTLTLLTFQYYLPQGEVMARTGAFIVVSSTQLFNAYNLRSLRLSVFEIGVFTNKWVNMAFLAAIVLQIVVVKVPAIRDFMKFEDLPVLDLAILIIMSVLILAAGELYKYLKFKKNLF</sequence>
<dbReference type="GO" id="GO:1902600">
    <property type="term" value="P:proton transmembrane transport"/>
    <property type="evidence" value="ECO:0007669"/>
    <property type="project" value="TreeGrafter"/>
</dbReference>
<dbReference type="PANTHER" id="PTHR43294:SF20">
    <property type="entry name" value="P-TYPE ATPASE"/>
    <property type="match status" value="1"/>
</dbReference>
<dbReference type="PANTHER" id="PTHR43294">
    <property type="entry name" value="SODIUM/POTASSIUM-TRANSPORTING ATPASE SUBUNIT ALPHA"/>
    <property type="match status" value="1"/>
</dbReference>
<dbReference type="SMART" id="SM00831">
    <property type="entry name" value="Cation_ATPase_N"/>
    <property type="match status" value="1"/>
</dbReference>
<dbReference type="GO" id="GO:0005391">
    <property type="term" value="F:P-type sodium:potassium-exchanging transporter activity"/>
    <property type="evidence" value="ECO:0007669"/>
    <property type="project" value="TreeGrafter"/>
</dbReference>
<evidence type="ECO:0000256" key="11">
    <source>
        <dbReference type="ARBA" id="ARBA00022967"/>
    </source>
</evidence>
<dbReference type="Pfam" id="PF00122">
    <property type="entry name" value="E1-E2_ATPase"/>
    <property type="match status" value="1"/>
</dbReference>
<keyword evidence="7" id="KW-0547">Nucleotide-binding</keyword>
<feature type="transmembrane region" description="Helical" evidence="16">
    <location>
        <begin position="61"/>
        <end position="79"/>
    </location>
</feature>
<dbReference type="SUPFAM" id="SSF81665">
    <property type="entry name" value="Calcium ATPase, transmembrane domain M"/>
    <property type="match status" value="1"/>
</dbReference>
<keyword evidence="9" id="KW-0067">ATP-binding</keyword>
<evidence type="ECO:0000256" key="10">
    <source>
        <dbReference type="ARBA" id="ARBA00022842"/>
    </source>
</evidence>
<dbReference type="InterPro" id="IPR006068">
    <property type="entry name" value="ATPase_P-typ_cation-transptr_C"/>
</dbReference>
<dbReference type="SUPFAM" id="SSF81653">
    <property type="entry name" value="Calcium ATPase, transduction domain A"/>
    <property type="match status" value="1"/>
</dbReference>
<evidence type="ECO:0000256" key="4">
    <source>
        <dbReference type="ARBA" id="ARBA00022448"/>
    </source>
</evidence>
<dbReference type="GO" id="GO:1990573">
    <property type="term" value="P:potassium ion import across plasma membrane"/>
    <property type="evidence" value="ECO:0007669"/>
    <property type="project" value="TreeGrafter"/>
</dbReference>
<dbReference type="PRINTS" id="PR00120">
    <property type="entry name" value="HATPASE"/>
</dbReference>
<protein>
    <recommendedName>
        <fullName evidence="3">P-type Ca(2+) transporter</fullName>
        <ecNumber evidence="3">7.2.2.10</ecNumber>
    </recommendedName>
</protein>
<keyword evidence="4" id="KW-0813">Transport</keyword>
<evidence type="ECO:0000313" key="19">
    <source>
        <dbReference type="Proteomes" id="UP000611723"/>
    </source>
</evidence>
<dbReference type="InterPro" id="IPR050510">
    <property type="entry name" value="Cation_transp_ATPase_P-type"/>
</dbReference>
<feature type="transmembrane region" description="Helical" evidence="16">
    <location>
        <begin position="249"/>
        <end position="269"/>
    </location>
</feature>
<evidence type="ECO:0000256" key="13">
    <source>
        <dbReference type="ARBA" id="ARBA00023065"/>
    </source>
</evidence>
<feature type="region of interest" description="Disordered" evidence="15">
    <location>
        <begin position="399"/>
        <end position="588"/>
    </location>
</feature>
<dbReference type="InterPro" id="IPR008250">
    <property type="entry name" value="ATPase_P-typ_transduc_dom_A_sf"/>
</dbReference>
<keyword evidence="13" id="KW-0406">Ion transport</keyword>
<feature type="transmembrane region" description="Helical" evidence="16">
    <location>
        <begin position="275"/>
        <end position="301"/>
    </location>
</feature>
<dbReference type="SUPFAM" id="SSF81660">
    <property type="entry name" value="Metal cation-transporting ATPase, ATP-binding domain N"/>
    <property type="match status" value="2"/>
</dbReference>
<keyword evidence="12 16" id="KW-1133">Transmembrane helix</keyword>
<feature type="compositionally biased region" description="Acidic residues" evidence="15">
    <location>
        <begin position="551"/>
        <end position="581"/>
    </location>
</feature>
<reference evidence="18" key="1">
    <citation type="submission" date="2021-01" db="EMBL/GenBank/DDBJ databases">
        <title>Marivirga aurantiaca sp. nov., isolated from intertidal surface sediments.</title>
        <authorList>
            <person name="Zhang M."/>
        </authorList>
    </citation>
    <scope>NUCLEOTIDE SEQUENCE</scope>
    <source>
        <strain evidence="18">S37H4</strain>
    </source>
</reference>
<dbReference type="InterPro" id="IPR036412">
    <property type="entry name" value="HAD-like_sf"/>
</dbReference>
<dbReference type="Pfam" id="PF08282">
    <property type="entry name" value="Hydrolase_3"/>
    <property type="match status" value="1"/>
</dbReference>
<dbReference type="SFLD" id="SFLDG00002">
    <property type="entry name" value="C1.7:_P-type_atpase_like"/>
    <property type="match status" value="1"/>
</dbReference>
<dbReference type="InterPro" id="IPR018303">
    <property type="entry name" value="ATPase_P-typ_P_site"/>
</dbReference>
<proteinExistence type="inferred from homology"/>
<keyword evidence="6 16" id="KW-0812">Transmembrane</keyword>
<feature type="compositionally biased region" description="Basic and acidic residues" evidence="15">
    <location>
        <begin position="399"/>
        <end position="524"/>
    </location>
</feature>
<dbReference type="Proteomes" id="UP000611723">
    <property type="component" value="Unassembled WGS sequence"/>
</dbReference>
<dbReference type="GO" id="GO:0005524">
    <property type="term" value="F:ATP binding"/>
    <property type="evidence" value="ECO:0007669"/>
    <property type="project" value="UniProtKB-KW"/>
</dbReference>
<dbReference type="Gene3D" id="1.20.1110.10">
    <property type="entry name" value="Calcium-transporting ATPase, transmembrane domain"/>
    <property type="match status" value="2"/>
</dbReference>
<dbReference type="SFLD" id="SFLDF00027">
    <property type="entry name" value="p-type_atpase"/>
    <property type="match status" value="1"/>
</dbReference>
<dbReference type="InterPro" id="IPR023214">
    <property type="entry name" value="HAD_sf"/>
</dbReference>
<dbReference type="InterPro" id="IPR023298">
    <property type="entry name" value="ATPase_P-typ_TM_dom_sf"/>
</dbReference>
<dbReference type="GO" id="GO:0036376">
    <property type="term" value="P:sodium ion export across plasma membrane"/>
    <property type="evidence" value="ECO:0007669"/>
    <property type="project" value="TreeGrafter"/>
</dbReference>
<evidence type="ECO:0000256" key="16">
    <source>
        <dbReference type="SAM" id="Phobius"/>
    </source>
</evidence>
<keyword evidence="11" id="KW-1278">Translocase</keyword>
<dbReference type="GO" id="GO:0030007">
    <property type="term" value="P:intracellular potassium ion homeostasis"/>
    <property type="evidence" value="ECO:0007669"/>
    <property type="project" value="TreeGrafter"/>
</dbReference>
<evidence type="ECO:0000256" key="1">
    <source>
        <dbReference type="ARBA" id="ARBA00004141"/>
    </source>
</evidence>
<dbReference type="GO" id="GO:0006883">
    <property type="term" value="P:intracellular sodium ion homeostasis"/>
    <property type="evidence" value="ECO:0007669"/>
    <property type="project" value="TreeGrafter"/>
</dbReference>
<feature type="transmembrane region" description="Helical" evidence="16">
    <location>
        <begin position="1050"/>
        <end position="1070"/>
    </location>
</feature>
<comment type="subcellular location">
    <subcellularLocation>
        <location evidence="1">Membrane</location>
        <topology evidence="1">Multi-pass membrane protein</topology>
    </subcellularLocation>
</comment>
<feature type="compositionally biased region" description="Basic and acidic residues" evidence="15">
    <location>
        <begin position="532"/>
        <end position="542"/>
    </location>
</feature>
<dbReference type="FunFam" id="3.40.50.1000:FF:000083">
    <property type="entry name" value="Sodium/potassium-transporting ATPase subunit alpha"/>
    <property type="match status" value="1"/>
</dbReference>
<dbReference type="Gene3D" id="2.70.150.10">
    <property type="entry name" value="Calcium-transporting ATPase, cytoplasmic transduction domain A"/>
    <property type="match status" value="1"/>
</dbReference>
<keyword evidence="19" id="KW-1185">Reference proteome</keyword>
<dbReference type="InterPro" id="IPR044492">
    <property type="entry name" value="P_typ_ATPase_HD_dom"/>
</dbReference>
<dbReference type="PROSITE" id="PS00154">
    <property type="entry name" value="ATPASE_E1_E2"/>
    <property type="match status" value="1"/>
</dbReference>
<dbReference type="SUPFAM" id="SSF56784">
    <property type="entry name" value="HAD-like"/>
    <property type="match status" value="1"/>
</dbReference>
<dbReference type="GO" id="GO:0005388">
    <property type="term" value="F:P-type calcium transporter activity"/>
    <property type="evidence" value="ECO:0007669"/>
    <property type="project" value="UniProtKB-EC"/>
</dbReference>
<comment type="similarity">
    <text evidence="2">Belongs to the cation transport ATPase (P-type) (TC 3.A.3) family. Type IIA subfamily.</text>
</comment>
<dbReference type="InterPro" id="IPR001757">
    <property type="entry name" value="P_typ_ATPase"/>
</dbReference>
<dbReference type="FunFam" id="2.70.150.10:FF:000014">
    <property type="entry name" value="Calcium-transporting ATPase, putative"/>
    <property type="match status" value="1"/>
</dbReference>
<comment type="caution">
    <text evidence="18">The sequence shown here is derived from an EMBL/GenBank/DDBJ whole genome shotgun (WGS) entry which is preliminary data.</text>
</comment>
<dbReference type="EMBL" id="JAEQBW010000004">
    <property type="protein sequence ID" value="MBK6265577.1"/>
    <property type="molecule type" value="Genomic_DNA"/>
</dbReference>
<feature type="transmembrane region" description="Helical" evidence="16">
    <location>
        <begin position="952"/>
        <end position="974"/>
    </location>
</feature>
<evidence type="ECO:0000256" key="8">
    <source>
        <dbReference type="ARBA" id="ARBA00022837"/>
    </source>
</evidence>
<dbReference type="Pfam" id="PF00690">
    <property type="entry name" value="Cation_ATPase_N"/>
    <property type="match status" value="1"/>
</dbReference>
<dbReference type="AlphaFoldDB" id="A0A934WZ61"/>
<dbReference type="InterPro" id="IPR059000">
    <property type="entry name" value="ATPase_P-type_domA"/>
</dbReference>
<dbReference type="Pfam" id="PF13246">
    <property type="entry name" value="Cation_ATPase"/>
    <property type="match status" value="1"/>
</dbReference>
<accession>A0A934WZ61</accession>
<dbReference type="NCBIfam" id="TIGR01494">
    <property type="entry name" value="ATPase_P-type"/>
    <property type="match status" value="2"/>
</dbReference>
<keyword evidence="8" id="KW-0106">Calcium</keyword>
<keyword evidence="5" id="KW-0109">Calcium transport</keyword>
<dbReference type="RefSeq" id="WP_201431255.1">
    <property type="nucleotide sequence ID" value="NZ_JAEQBW010000004.1"/>
</dbReference>
<evidence type="ECO:0000313" key="18">
    <source>
        <dbReference type="EMBL" id="MBK6265577.1"/>
    </source>
</evidence>
<evidence type="ECO:0000256" key="12">
    <source>
        <dbReference type="ARBA" id="ARBA00022989"/>
    </source>
</evidence>
<evidence type="ECO:0000256" key="3">
    <source>
        <dbReference type="ARBA" id="ARBA00012790"/>
    </source>
</evidence>
<evidence type="ECO:0000256" key="15">
    <source>
        <dbReference type="SAM" id="MobiDB-lite"/>
    </source>
</evidence>
<feature type="transmembrane region" description="Helical" evidence="16">
    <location>
        <begin position="1018"/>
        <end position="1038"/>
    </location>
</feature>
<keyword evidence="14 16" id="KW-0472">Membrane</keyword>
<feature type="domain" description="Cation-transporting P-type ATPase N-terminal" evidence="17">
    <location>
        <begin position="8"/>
        <end position="81"/>
    </location>
</feature>
<evidence type="ECO:0000259" key="17">
    <source>
        <dbReference type="SMART" id="SM00831"/>
    </source>
</evidence>
<evidence type="ECO:0000256" key="9">
    <source>
        <dbReference type="ARBA" id="ARBA00022840"/>
    </source>
</evidence>
<dbReference type="Gene3D" id="3.40.50.1000">
    <property type="entry name" value="HAD superfamily/HAD-like"/>
    <property type="match status" value="1"/>
</dbReference>
<evidence type="ECO:0000256" key="5">
    <source>
        <dbReference type="ARBA" id="ARBA00022568"/>
    </source>
</evidence>
<feature type="region of interest" description="Disordered" evidence="15">
    <location>
        <begin position="23"/>
        <end position="44"/>
    </location>
</feature>
<organism evidence="18 19">
    <name type="scientific">Marivirga aurantiaca</name>
    <dbReference type="NCBI Taxonomy" id="2802615"/>
    <lineage>
        <taxon>Bacteria</taxon>
        <taxon>Pseudomonadati</taxon>
        <taxon>Bacteroidota</taxon>
        <taxon>Cytophagia</taxon>
        <taxon>Cytophagales</taxon>
        <taxon>Marivirgaceae</taxon>
        <taxon>Marivirga</taxon>
    </lineage>
</organism>
<dbReference type="PRINTS" id="PR00119">
    <property type="entry name" value="CATATPASE"/>
</dbReference>
<evidence type="ECO:0000256" key="6">
    <source>
        <dbReference type="ARBA" id="ARBA00022692"/>
    </source>
</evidence>
<feature type="transmembrane region" description="Helical" evidence="16">
    <location>
        <begin position="85"/>
        <end position="101"/>
    </location>
</feature>
<dbReference type="EC" id="7.2.2.10" evidence="3"/>
<dbReference type="Gene3D" id="3.40.1110.10">
    <property type="entry name" value="Calcium-transporting ATPase, cytoplasmic domain N"/>
    <property type="match status" value="2"/>
</dbReference>
<dbReference type="SFLD" id="SFLDS00003">
    <property type="entry name" value="Haloacid_Dehalogenase"/>
    <property type="match status" value="1"/>
</dbReference>
<feature type="transmembrane region" description="Helical" evidence="16">
    <location>
        <begin position="881"/>
        <end position="905"/>
    </location>
</feature>
<dbReference type="GO" id="GO:0016887">
    <property type="term" value="F:ATP hydrolysis activity"/>
    <property type="evidence" value="ECO:0007669"/>
    <property type="project" value="InterPro"/>
</dbReference>
<gene>
    <name evidence="18" type="ORF">JKA74_11060</name>
</gene>